<sequence length="164" mass="18906">MTRTYPPSLLTHMPNPAFYRQRRKVVTIYHHRRAKIPLRPMMQVPIDINLDESPEFEMPVNGRQASPPLTEESQVFEMSVDHEQASFFSQQSHVEPLHREQGVQASMPALPMNVPLPAVDIQPIVRMLRWGIITRVVEIAALIAVAVSYKYSDEVVVYGVYLWR</sequence>
<gene>
    <name evidence="1" type="ORF">QCA50_016046</name>
</gene>
<accession>A0AAW0FG80</accession>
<dbReference type="EMBL" id="JASBNA010000046">
    <property type="protein sequence ID" value="KAK7680738.1"/>
    <property type="molecule type" value="Genomic_DNA"/>
</dbReference>
<evidence type="ECO:0008006" key="3">
    <source>
        <dbReference type="Google" id="ProtNLM"/>
    </source>
</evidence>
<organism evidence="1 2">
    <name type="scientific">Cerrena zonata</name>
    <dbReference type="NCBI Taxonomy" id="2478898"/>
    <lineage>
        <taxon>Eukaryota</taxon>
        <taxon>Fungi</taxon>
        <taxon>Dikarya</taxon>
        <taxon>Basidiomycota</taxon>
        <taxon>Agaricomycotina</taxon>
        <taxon>Agaricomycetes</taxon>
        <taxon>Polyporales</taxon>
        <taxon>Cerrenaceae</taxon>
        <taxon>Cerrena</taxon>
    </lineage>
</organism>
<dbReference type="Proteomes" id="UP001385951">
    <property type="component" value="Unassembled WGS sequence"/>
</dbReference>
<name>A0AAW0FG80_9APHY</name>
<reference evidence="1 2" key="1">
    <citation type="submission" date="2022-09" db="EMBL/GenBank/DDBJ databases">
        <authorList>
            <person name="Palmer J.M."/>
        </authorList>
    </citation>
    <scope>NUCLEOTIDE SEQUENCE [LARGE SCALE GENOMIC DNA]</scope>
    <source>
        <strain evidence="1 2">DSM 7382</strain>
    </source>
</reference>
<proteinExistence type="predicted"/>
<evidence type="ECO:0000313" key="2">
    <source>
        <dbReference type="Proteomes" id="UP001385951"/>
    </source>
</evidence>
<comment type="caution">
    <text evidence="1">The sequence shown here is derived from an EMBL/GenBank/DDBJ whole genome shotgun (WGS) entry which is preliminary data.</text>
</comment>
<keyword evidence="2" id="KW-1185">Reference proteome</keyword>
<evidence type="ECO:0000313" key="1">
    <source>
        <dbReference type="EMBL" id="KAK7680738.1"/>
    </source>
</evidence>
<protein>
    <recommendedName>
        <fullName evidence="3">Transmembrane protein</fullName>
    </recommendedName>
</protein>
<dbReference type="AlphaFoldDB" id="A0AAW0FG80"/>